<proteinExistence type="predicted"/>
<sequence length="97" mass="10923">MAVSSKAQRFQEDMIRCRGIEFARLGMMVEVDGDSGTIQGMNASANLDVRFTNQLKHGKRNHNCHPTWKVKYFDESGALIAHFDEGKCVLRPERPAA</sequence>
<reference evidence="1 3" key="1">
    <citation type="submission" date="2017-04" db="EMBL/GenBank/DDBJ databases">
        <title>Presence of VIM-2 positive Pseudomonas species in chickens and their surrounding environment.</title>
        <authorList>
            <person name="Zhang R."/>
        </authorList>
    </citation>
    <scope>NUCLEOTIDE SEQUENCE [LARGE SCALE GENOMIC DNA]</scope>
    <source>
        <strain evidence="1 3">DZ-C18</strain>
    </source>
</reference>
<reference evidence="2 4" key="2">
    <citation type="submission" date="2020-09" db="EMBL/GenBank/DDBJ databases">
        <title>Co-existence of a novel multidrug-resistance efflux pump with carbapenem resistance gene blaVIM-2 in one megaplasmid in Pseudomonas putida.</title>
        <authorList>
            <person name="Peng K."/>
            <person name="Li R."/>
        </authorList>
    </citation>
    <scope>NUCLEOTIDE SEQUENCE [LARGE SCALE GENOMIC DNA]</scope>
    <source>
        <strain evidence="2 4">ZXPA-20</strain>
        <plasmid evidence="2 4">pZXPA-20-602k</plasmid>
    </source>
</reference>
<dbReference type="EMBL" id="NBWC01000031">
    <property type="protein sequence ID" value="ORL61970.1"/>
    <property type="molecule type" value="Genomic_DNA"/>
</dbReference>
<evidence type="ECO:0000313" key="4">
    <source>
        <dbReference type="Proteomes" id="UP000516786"/>
    </source>
</evidence>
<dbReference type="Proteomes" id="UP000193675">
    <property type="component" value="Unassembled WGS sequence"/>
</dbReference>
<name>A0A1X0ZR20_PSEPU</name>
<dbReference type="EMBL" id="CP061724">
    <property type="protein sequence ID" value="QOD01215.1"/>
    <property type="molecule type" value="Genomic_DNA"/>
</dbReference>
<dbReference type="OrthoDB" id="1551020at2"/>
<evidence type="ECO:0000313" key="3">
    <source>
        <dbReference type="Proteomes" id="UP000193675"/>
    </source>
</evidence>
<evidence type="ECO:0000313" key="1">
    <source>
        <dbReference type="EMBL" id="ORL61970.1"/>
    </source>
</evidence>
<dbReference type="AlphaFoldDB" id="A0A1X0ZR20"/>
<keyword evidence="2" id="KW-0614">Plasmid</keyword>
<geneLocation type="plasmid" evidence="2 4">
    <name>pZXPA-20-602k</name>
</geneLocation>
<protein>
    <submittedName>
        <fullName evidence="1">Uncharacterized protein</fullName>
    </submittedName>
</protein>
<accession>A0A1X0ZR20</accession>
<dbReference type="Proteomes" id="UP000516786">
    <property type="component" value="Plasmid pZXPA-20-602k"/>
</dbReference>
<evidence type="ECO:0000313" key="2">
    <source>
        <dbReference type="EMBL" id="QOD01215.1"/>
    </source>
</evidence>
<gene>
    <name evidence="1" type="ORF">B7H17_19865</name>
    <name evidence="2" type="ORF">ID616_31975</name>
</gene>
<organism evidence="1 3">
    <name type="scientific">Pseudomonas putida</name>
    <name type="common">Arthrobacter siderocapsulatus</name>
    <dbReference type="NCBI Taxonomy" id="303"/>
    <lineage>
        <taxon>Bacteria</taxon>
        <taxon>Pseudomonadati</taxon>
        <taxon>Pseudomonadota</taxon>
        <taxon>Gammaproteobacteria</taxon>
        <taxon>Pseudomonadales</taxon>
        <taxon>Pseudomonadaceae</taxon>
        <taxon>Pseudomonas</taxon>
    </lineage>
</organism>
<dbReference type="RefSeq" id="WP_084851984.1">
    <property type="nucleotide sequence ID" value="NZ_CP061724.1"/>
</dbReference>